<dbReference type="EMBL" id="JACHMW010000001">
    <property type="protein sequence ID" value="MBB5849063.1"/>
    <property type="molecule type" value="Genomic_DNA"/>
</dbReference>
<dbReference type="InterPro" id="IPR013786">
    <property type="entry name" value="AcylCoA_DH/ox_N"/>
</dbReference>
<dbReference type="InterPro" id="IPR037069">
    <property type="entry name" value="AcylCoA_DH/ox_N_sf"/>
</dbReference>
<dbReference type="RefSeq" id="WP_184172442.1">
    <property type="nucleotide sequence ID" value="NZ_BAABAG010000013.1"/>
</dbReference>
<dbReference type="PANTHER" id="PTHR43188:SF1">
    <property type="entry name" value="ACYL-COA DEHYDROGENASE"/>
    <property type="match status" value="1"/>
</dbReference>
<dbReference type="Pfam" id="PF02771">
    <property type="entry name" value="Acyl-CoA_dh_N"/>
    <property type="match status" value="1"/>
</dbReference>
<evidence type="ECO:0000256" key="4">
    <source>
        <dbReference type="ARBA" id="ARBA00022827"/>
    </source>
</evidence>
<evidence type="ECO:0000256" key="2">
    <source>
        <dbReference type="ARBA" id="ARBA00009347"/>
    </source>
</evidence>
<evidence type="ECO:0000313" key="9">
    <source>
        <dbReference type="EMBL" id="MBB5849063.1"/>
    </source>
</evidence>
<dbReference type="Gene3D" id="1.10.540.10">
    <property type="entry name" value="Acyl-CoA dehydrogenase/oxidase, N-terminal domain"/>
    <property type="match status" value="1"/>
</dbReference>
<evidence type="ECO:0000313" key="10">
    <source>
        <dbReference type="Proteomes" id="UP000567246"/>
    </source>
</evidence>
<dbReference type="GO" id="GO:0050660">
    <property type="term" value="F:flavin adenine dinucleotide binding"/>
    <property type="evidence" value="ECO:0007669"/>
    <property type="project" value="InterPro"/>
</dbReference>
<comment type="cofactor">
    <cofactor evidence="1 5">
        <name>FAD</name>
        <dbReference type="ChEBI" id="CHEBI:57692"/>
    </cofactor>
</comment>
<keyword evidence="4 5" id="KW-0274">FAD</keyword>
<dbReference type="InterPro" id="IPR046373">
    <property type="entry name" value="Acyl-CoA_Oxase/DH_mid-dom_sf"/>
</dbReference>
<dbReference type="EC" id="1.3.8.6" evidence="9"/>
<dbReference type="Gene3D" id="1.20.140.10">
    <property type="entry name" value="Butyryl-CoA Dehydrogenase, subunit A, domain 3"/>
    <property type="match status" value="1"/>
</dbReference>
<keyword evidence="3 5" id="KW-0285">Flavoprotein</keyword>
<dbReference type="InterPro" id="IPR009075">
    <property type="entry name" value="AcylCo_DH/oxidase_C"/>
</dbReference>
<accession>A0A7W9JJH5</accession>
<proteinExistence type="inferred from homology"/>
<dbReference type="Pfam" id="PF00441">
    <property type="entry name" value="Acyl-CoA_dh_1"/>
    <property type="match status" value="1"/>
</dbReference>
<dbReference type="PANTHER" id="PTHR43188">
    <property type="entry name" value="ACYL-COENZYME A OXIDASE"/>
    <property type="match status" value="1"/>
</dbReference>
<gene>
    <name evidence="9" type="ORF">HDA33_001627</name>
</gene>
<comment type="similarity">
    <text evidence="2 5">Belongs to the acyl-CoA dehydrogenase family.</text>
</comment>
<dbReference type="SUPFAM" id="SSF56645">
    <property type="entry name" value="Acyl-CoA dehydrogenase NM domain-like"/>
    <property type="match status" value="1"/>
</dbReference>
<dbReference type="Pfam" id="PF02770">
    <property type="entry name" value="Acyl-CoA_dh_M"/>
    <property type="match status" value="1"/>
</dbReference>
<comment type="caution">
    <text evidence="9">The sequence shown here is derived from an EMBL/GenBank/DDBJ whole genome shotgun (WGS) entry which is preliminary data.</text>
</comment>
<dbReference type="InterPro" id="IPR009100">
    <property type="entry name" value="AcylCoA_DH/oxidase_NM_dom_sf"/>
</dbReference>
<evidence type="ECO:0000259" key="8">
    <source>
        <dbReference type="Pfam" id="PF02771"/>
    </source>
</evidence>
<protein>
    <submittedName>
        <fullName evidence="9">Glutaryl-CoA dehydrogenase</fullName>
        <ecNumber evidence="9">1.3.8.6</ecNumber>
    </submittedName>
</protein>
<dbReference type="SUPFAM" id="SSF47203">
    <property type="entry name" value="Acyl-CoA dehydrogenase C-terminal domain-like"/>
    <property type="match status" value="1"/>
</dbReference>
<reference evidence="9 10" key="1">
    <citation type="submission" date="2020-08" db="EMBL/GenBank/DDBJ databases">
        <title>Sequencing the genomes of 1000 actinobacteria strains.</title>
        <authorList>
            <person name="Klenk H.-P."/>
        </authorList>
    </citation>
    <scope>NUCLEOTIDE SEQUENCE [LARGE SCALE GENOMIC DNA]</scope>
    <source>
        <strain evidence="9 10">DSM 17945</strain>
    </source>
</reference>
<dbReference type="InterPro" id="IPR036250">
    <property type="entry name" value="AcylCo_DH-like_C"/>
</dbReference>
<keyword evidence="5 9" id="KW-0560">Oxidoreductase</keyword>
<dbReference type="GO" id="GO:0006635">
    <property type="term" value="P:fatty acid beta-oxidation"/>
    <property type="evidence" value="ECO:0007669"/>
    <property type="project" value="InterPro"/>
</dbReference>
<feature type="domain" description="Acyl-CoA dehydrogenase/oxidase N-terminal" evidence="8">
    <location>
        <begin position="30"/>
        <end position="142"/>
    </location>
</feature>
<dbReference type="Gene3D" id="2.40.110.10">
    <property type="entry name" value="Butyryl-CoA Dehydrogenase, subunit A, domain 2"/>
    <property type="match status" value="1"/>
</dbReference>
<evidence type="ECO:0000256" key="5">
    <source>
        <dbReference type="RuleBase" id="RU362125"/>
    </source>
</evidence>
<evidence type="ECO:0000259" key="7">
    <source>
        <dbReference type="Pfam" id="PF02770"/>
    </source>
</evidence>
<dbReference type="Proteomes" id="UP000567246">
    <property type="component" value="Unassembled WGS sequence"/>
</dbReference>
<feature type="domain" description="Acyl-CoA oxidase/dehydrogenase middle" evidence="7">
    <location>
        <begin position="146"/>
        <end position="238"/>
    </location>
</feature>
<dbReference type="InterPro" id="IPR006091">
    <property type="entry name" value="Acyl-CoA_Oxase/DH_mid-dom"/>
</dbReference>
<dbReference type="GO" id="GO:0004361">
    <property type="term" value="F:glutaryl-CoA dehydrogenase activity"/>
    <property type="evidence" value="ECO:0007669"/>
    <property type="project" value="UniProtKB-EC"/>
</dbReference>
<dbReference type="InterPro" id="IPR045008">
    <property type="entry name" value="ACX4-like"/>
</dbReference>
<organism evidence="9 10">
    <name type="scientific">Micrococcus endophyticus</name>
    <dbReference type="NCBI Taxonomy" id="455343"/>
    <lineage>
        <taxon>Bacteria</taxon>
        <taxon>Bacillati</taxon>
        <taxon>Actinomycetota</taxon>
        <taxon>Actinomycetes</taxon>
        <taxon>Micrococcales</taxon>
        <taxon>Micrococcaceae</taxon>
        <taxon>Micrococcus</taxon>
    </lineage>
</organism>
<name>A0A7W9JJH5_9MICC</name>
<sequence>MTENLPTAEPEYDVAAPLDTDFYLALGDVSDDEKEVWRRARAFALEPDVLPRIREAWDRHEYPLDLVARLGAVDLLRDGVPVDGLPEVSRVAAGLAMMELSRLDGSIATVAGVQGGLAMRSIQLCGSDEQRAELLPAMSRGELYGAFALTEPTHGSDSVSLETRAERVDGGWRLRGHKKWIGNGAAGGVSVVWARSAEDEQVRGFIVRQESEGYTAEVIKGKVALRAIDQAHITLDGVFVPDADVLPEARSFKDTSRVLFATRVGVAWSALGQAVGCYEAAVQYAGQRIQFGRPLAAAQTVQTRLAEMLSQLTQVQLLVLRATRLEDEGRLTGPMASLAKYSATRAARSIAANARDMLGGNGILIQNEVARHFADIEAMHTYEGTETVQGLIIGRDITGIGAFA</sequence>
<evidence type="ECO:0000256" key="3">
    <source>
        <dbReference type="ARBA" id="ARBA00022630"/>
    </source>
</evidence>
<evidence type="ECO:0000256" key="1">
    <source>
        <dbReference type="ARBA" id="ARBA00001974"/>
    </source>
</evidence>
<evidence type="ECO:0000259" key="6">
    <source>
        <dbReference type="Pfam" id="PF00441"/>
    </source>
</evidence>
<dbReference type="AlphaFoldDB" id="A0A7W9JJH5"/>
<keyword evidence="10" id="KW-1185">Reference proteome</keyword>
<feature type="domain" description="Acyl-CoA dehydrogenase/oxidase C-terminal" evidence="6">
    <location>
        <begin position="259"/>
        <end position="397"/>
    </location>
</feature>